<dbReference type="AlphaFoldDB" id="X7YR61"/>
<proteinExistence type="predicted"/>
<sequence length="76" mass="7992">MTAAPGFSPDILVLKELRVLGALGVDVTAYRAALELLASGRYPFESLPRRCVGLDDAEELIATMAGERAGVPPVHG</sequence>
<dbReference type="PATRIC" id="fig|1299334.3.peg.9421"/>
<dbReference type="EMBL" id="JAOB01000090">
    <property type="protein sequence ID" value="EUA08875.1"/>
    <property type="molecule type" value="Genomic_DNA"/>
</dbReference>
<evidence type="ECO:0000313" key="1">
    <source>
        <dbReference type="EMBL" id="EUA08875.1"/>
    </source>
</evidence>
<gene>
    <name evidence="1" type="ORF">I553_9932</name>
</gene>
<name>X7YR61_MYCXE</name>
<protein>
    <submittedName>
        <fullName evidence="1">Putative alcohol dehydrogenase adh domain protein</fullName>
    </submittedName>
</protein>
<organism evidence="1">
    <name type="scientific">Mycobacterium xenopi 4042</name>
    <dbReference type="NCBI Taxonomy" id="1299334"/>
    <lineage>
        <taxon>Bacteria</taxon>
        <taxon>Bacillati</taxon>
        <taxon>Actinomycetota</taxon>
        <taxon>Actinomycetes</taxon>
        <taxon>Mycobacteriales</taxon>
        <taxon>Mycobacteriaceae</taxon>
        <taxon>Mycobacterium</taxon>
    </lineage>
</organism>
<reference evidence="1" key="1">
    <citation type="submission" date="2014-01" db="EMBL/GenBank/DDBJ databases">
        <authorList>
            <person name="Brown-Elliot B."/>
            <person name="Wallace R."/>
            <person name="Lenaerts A."/>
            <person name="Ordway D."/>
            <person name="DeGroote M.A."/>
            <person name="Parker T."/>
            <person name="Sizemore C."/>
            <person name="Tallon L.J."/>
            <person name="Sadzewicz L.K."/>
            <person name="Sengamalay N."/>
            <person name="Fraser C.M."/>
            <person name="Hine E."/>
            <person name="Shefchek K.A."/>
            <person name="Das S.P."/>
            <person name="Tettelin H."/>
        </authorList>
    </citation>
    <scope>NUCLEOTIDE SEQUENCE [LARGE SCALE GENOMIC DNA]</scope>
    <source>
        <strain evidence="1">4042</strain>
    </source>
</reference>
<accession>X7YR61</accession>
<comment type="caution">
    <text evidence="1">The sequence shown here is derived from an EMBL/GenBank/DDBJ whole genome shotgun (WGS) entry which is preliminary data.</text>
</comment>